<dbReference type="CDD" id="cd16147">
    <property type="entry name" value="G6S"/>
    <property type="match status" value="1"/>
</dbReference>
<organism evidence="8 9">
    <name type="scientific">Friedmanniomyces endolithicus</name>
    <dbReference type="NCBI Taxonomy" id="329885"/>
    <lineage>
        <taxon>Eukaryota</taxon>
        <taxon>Fungi</taxon>
        <taxon>Dikarya</taxon>
        <taxon>Ascomycota</taxon>
        <taxon>Pezizomycotina</taxon>
        <taxon>Dothideomycetes</taxon>
        <taxon>Dothideomycetidae</taxon>
        <taxon>Mycosphaerellales</taxon>
        <taxon>Teratosphaeriaceae</taxon>
        <taxon>Friedmanniomyces</taxon>
    </lineage>
</organism>
<dbReference type="PANTHER" id="PTHR43108">
    <property type="entry name" value="N-ACETYLGLUCOSAMINE-6-SULFATASE FAMILY MEMBER"/>
    <property type="match status" value="1"/>
</dbReference>
<protein>
    <recommendedName>
        <fullName evidence="5">Arylsulfatase</fullName>
        <shortName evidence="5">AS</shortName>
        <ecNumber evidence="5">3.1.6.1</ecNumber>
    </recommendedName>
    <alternativeName>
        <fullName evidence="5">Aryl-sulfate sulphohydrolase</fullName>
    </alternativeName>
</protein>
<comment type="catalytic activity">
    <reaction evidence="5">
        <text>an aryl sulfate + H2O = a phenol + sulfate + H(+)</text>
        <dbReference type="Rhea" id="RHEA:17261"/>
        <dbReference type="ChEBI" id="CHEBI:15377"/>
        <dbReference type="ChEBI" id="CHEBI:15378"/>
        <dbReference type="ChEBI" id="CHEBI:16189"/>
        <dbReference type="ChEBI" id="CHEBI:33853"/>
        <dbReference type="ChEBI" id="CHEBI:140317"/>
        <dbReference type="EC" id="3.1.6.1"/>
    </reaction>
</comment>
<evidence type="ECO:0000313" key="8">
    <source>
        <dbReference type="EMBL" id="KAK0323992.1"/>
    </source>
</evidence>
<dbReference type="GO" id="GO:0004065">
    <property type="term" value="F:arylsulfatase activity"/>
    <property type="evidence" value="ECO:0007669"/>
    <property type="project" value="UniProtKB-UniRule"/>
</dbReference>
<feature type="modified residue" description="3-oxoalanine (Cys)" evidence="6">
    <location>
        <position position="82"/>
    </location>
</feature>
<gene>
    <name evidence="8" type="ORF">LTR82_005113</name>
</gene>
<dbReference type="Pfam" id="PF00884">
    <property type="entry name" value="Sulfatase"/>
    <property type="match status" value="1"/>
</dbReference>
<name>A0AAN6FVE6_9PEZI</name>
<dbReference type="SUPFAM" id="SSF53649">
    <property type="entry name" value="Alkaline phosphatase-like"/>
    <property type="match status" value="1"/>
</dbReference>
<dbReference type="Proteomes" id="UP001168146">
    <property type="component" value="Unassembled WGS sequence"/>
</dbReference>
<dbReference type="FunFam" id="3.40.720.10:FF:000051">
    <property type="entry name" value="Arylsulfatase"/>
    <property type="match status" value="1"/>
</dbReference>
<dbReference type="EMBL" id="JASUXU010000011">
    <property type="protein sequence ID" value="KAK0323992.1"/>
    <property type="molecule type" value="Genomic_DNA"/>
</dbReference>
<dbReference type="InterPro" id="IPR017850">
    <property type="entry name" value="Alkaline_phosphatase_core_sf"/>
</dbReference>
<dbReference type="InterPro" id="IPR012083">
    <property type="entry name" value="Arylsulfatase"/>
</dbReference>
<dbReference type="PANTHER" id="PTHR43108:SF8">
    <property type="entry name" value="SD21168P"/>
    <property type="match status" value="1"/>
</dbReference>
<sequence length="628" mass="70660">MKTWHGLNFSRLLAGLNSESCAASDAQQPLVPSGSLKPNIVFVLSDDQDLHMDSLSFMPFLKQHLTDRGTTFNRQYCTNALCCPSRVSLWTGKAAHNTNVTDVNPPYGGYPKFASQGFNSAYLPIWLQDAGYNTYYVGKLFNAQTVDNYHSPHAAGWTGSDFLLDPYTYEYLNATFQRNHDLPVSYEGRYSTDVVAEKAYGFLEDGLRSAAQKPFFLVIAPTAPHSNVHINDNLIDGNFSERSVVQSPPVPAERHKHLFPNAKVPRTQHFNPEEPHSVSWISRLPKQNETNIDFNDHFYRSRLLALQSVDEMIDGVVSRLQEAGAVEDTFIFYTTDNGYHIGQHRLQPGKQCAFEEDINIPLVVRGPGIPKGLASDIVTSHTDLAPTLMRLARTALRDDFDGTYIPLTAPELQEAVETRQEHVNVEMWGIIMSEGKYGSVLYPNHTYKALRLIGQDYSYLYTVWCSGEHELYDLVADPYETHNLVAHDPSNHSILALPSDDITGPQAPTAFSTPTFSPAHTPNNTTFGPPLIHLLPRLDTLLMLLKTCKARECTHPWKVLHPEGNVRNLHDALRAEYDDFYETQQQRVEFSRCEKGYIRESEGPEGVVVWRGVDEVGVRGGARWQHLV</sequence>
<evidence type="ECO:0000256" key="4">
    <source>
        <dbReference type="ARBA" id="ARBA00023180"/>
    </source>
</evidence>
<reference evidence="8" key="1">
    <citation type="submission" date="2021-12" db="EMBL/GenBank/DDBJ databases">
        <title>Black yeast isolated from Biological Soil Crust.</title>
        <authorList>
            <person name="Kurbessoian T."/>
        </authorList>
    </citation>
    <scope>NUCLEOTIDE SEQUENCE</scope>
    <source>
        <strain evidence="8">CCFEE 5208</strain>
    </source>
</reference>
<accession>A0AAN6FVE6</accession>
<evidence type="ECO:0000313" key="9">
    <source>
        <dbReference type="Proteomes" id="UP001168146"/>
    </source>
</evidence>
<dbReference type="PROSITE" id="PS00523">
    <property type="entry name" value="SULFATASE_1"/>
    <property type="match status" value="1"/>
</dbReference>
<dbReference type="Gene3D" id="3.40.720.10">
    <property type="entry name" value="Alkaline Phosphatase, subunit A"/>
    <property type="match status" value="1"/>
</dbReference>
<comment type="similarity">
    <text evidence="1 5">Belongs to the sulfatase family.</text>
</comment>
<evidence type="ECO:0000256" key="6">
    <source>
        <dbReference type="PIRSR" id="PIRSR000972-50"/>
    </source>
</evidence>
<evidence type="ECO:0000256" key="2">
    <source>
        <dbReference type="ARBA" id="ARBA00022729"/>
    </source>
</evidence>
<dbReference type="GO" id="GO:0018958">
    <property type="term" value="P:phenol-containing compound metabolic process"/>
    <property type="evidence" value="ECO:0007669"/>
    <property type="project" value="InterPro"/>
</dbReference>
<comment type="caution">
    <text evidence="8">The sequence shown here is derived from an EMBL/GenBank/DDBJ whole genome shotgun (WGS) entry which is preliminary data.</text>
</comment>
<feature type="domain" description="Sulfatase N-terminal" evidence="7">
    <location>
        <begin position="38"/>
        <end position="392"/>
    </location>
</feature>
<dbReference type="GO" id="GO:0005539">
    <property type="term" value="F:glycosaminoglycan binding"/>
    <property type="evidence" value="ECO:0007669"/>
    <property type="project" value="TreeGrafter"/>
</dbReference>
<dbReference type="PIRSF" id="PIRSF000972">
    <property type="entry name" value="Arylsulf_plant"/>
    <property type="match status" value="1"/>
</dbReference>
<proteinExistence type="inferred from homology"/>
<evidence type="ECO:0000256" key="5">
    <source>
        <dbReference type="PIRNR" id="PIRNR000972"/>
    </source>
</evidence>
<keyword evidence="2" id="KW-0732">Signal</keyword>
<dbReference type="AlphaFoldDB" id="A0AAN6FVE6"/>
<evidence type="ECO:0000259" key="7">
    <source>
        <dbReference type="Pfam" id="PF00884"/>
    </source>
</evidence>
<keyword evidence="3 5" id="KW-0378">Hydrolase</keyword>
<comment type="PTM">
    <text evidence="6">The conversion to 3-oxoalanine (also known as C-formylglycine, FGly), of a serine or cysteine residue in prokaryotes and of a cysteine residue in eukaryotes, is critical for catalytic activity.</text>
</comment>
<evidence type="ECO:0000256" key="3">
    <source>
        <dbReference type="ARBA" id="ARBA00022801"/>
    </source>
</evidence>
<dbReference type="InterPro" id="IPR000917">
    <property type="entry name" value="Sulfatase_N"/>
</dbReference>
<evidence type="ECO:0000256" key="1">
    <source>
        <dbReference type="ARBA" id="ARBA00008779"/>
    </source>
</evidence>
<dbReference type="InterPro" id="IPR024607">
    <property type="entry name" value="Sulfatase_CS"/>
</dbReference>
<dbReference type="EC" id="3.1.6.1" evidence="5"/>
<keyword evidence="4" id="KW-0325">Glycoprotein</keyword>
<dbReference type="GO" id="GO:0008449">
    <property type="term" value="F:N-acetylglucosamine-6-sulfatase activity"/>
    <property type="evidence" value="ECO:0007669"/>
    <property type="project" value="TreeGrafter"/>
</dbReference>